<dbReference type="SUPFAM" id="SSF57850">
    <property type="entry name" value="RING/U-box"/>
    <property type="match status" value="1"/>
</dbReference>
<evidence type="ECO:0000256" key="6">
    <source>
        <dbReference type="SAM" id="MobiDB-lite"/>
    </source>
</evidence>
<organism evidence="8 9">
    <name type="scientific">Effrenium voratum</name>
    <dbReference type="NCBI Taxonomy" id="2562239"/>
    <lineage>
        <taxon>Eukaryota</taxon>
        <taxon>Sar</taxon>
        <taxon>Alveolata</taxon>
        <taxon>Dinophyceae</taxon>
        <taxon>Suessiales</taxon>
        <taxon>Symbiodiniaceae</taxon>
        <taxon>Effrenium</taxon>
    </lineage>
</organism>
<feature type="compositionally biased region" description="Pro residues" evidence="6">
    <location>
        <begin position="308"/>
        <end position="317"/>
    </location>
</feature>
<feature type="domain" description="RING-type" evidence="7">
    <location>
        <begin position="224"/>
        <end position="271"/>
    </location>
</feature>
<evidence type="ECO:0000256" key="4">
    <source>
        <dbReference type="PROSITE-ProRule" id="PRU00023"/>
    </source>
</evidence>
<gene>
    <name evidence="8" type="ORF">EVOR1521_LOCUS19238</name>
</gene>
<dbReference type="CDD" id="cd16448">
    <property type="entry name" value="RING-H2"/>
    <property type="match status" value="1"/>
</dbReference>
<dbReference type="Proteomes" id="UP001178507">
    <property type="component" value="Unassembled WGS sequence"/>
</dbReference>
<dbReference type="InterPro" id="IPR002110">
    <property type="entry name" value="Ankyrin_rpt"/>
</dbReference>
<dbReference type="PANTHER" id="PTHR45969">
    <property type="entry name" value="RING ZINC FINGER PROTEIN-RELATED"/>
    <property type="match status" value="1"/>
</dbReference>
<dbReference type="InterPro" id="IPR036770">
    <property type="entry name" value="Ankyrin_rpt-contain_sf"/>
</dbReference>
<dbReference type="InterPro" id="IPR001841">
    <property type="entry name" value="Znf_RING"/>
</dbReference>
<dbReference type="Gene3D" id="1.25.40.20">
    <property type="entry name" value="Ankyrin repeat-containing domain"/>
    <property type="match status" value="1"/>
</dbReference>
<dbReference type="AlphaFoldDB" id="A0AA36IXD3"/>
<accession>A0AA36IXD3</accession>
<evidence type="ECO:0000259" key="7">
    <source>
        <dbReference type="PROSITE" id="PS50089"/>
    </source>
</evidence>
<dbReference type="PANTHER" id="PTHR45969:SF69">
    <property type="entry name" value="FINGER DOMAIN PROTEIN, PUTATIVE (AFU_ORTHOLOGUE AFUA_3G12190)-RELATED"/>
    <property type="match status" value="1"/>
</dbReference>
<feature type="compositionally biased region" description="Pro residues" evidence="6">
    <location>
        <begin position="290"/>
        <end position="300"/>
    </location>
</feature>
<evidence type="ECO:0000313" key="9">
    <source>
        <dbReference type="Proteomes" id="UP001178507"/>
    </source>
</evidence>
<proteinExistence type="predicted"/>
<dbReference type="GO" id="GO:0008270">
    <property type="term" value="F:zinc ion binding"/>
    <property type="evidence" value="ECO:0007669"/>
    <property type="project" value="UniProtKB-KW"/>
</dbReference>
<comment type="caution">
    <text evidence="8">The sequence shown here is derived from an EMBL/GenBank/DDBJ whole genome shotgun (WGS) entry which is preliminary data.</text>
</comment>
<dbReference type="GO" id="GO:0016567">
    <property type="term" value="P:protein ubiquitination"/>
    <property type="evidence" value="ECO:0007669"/>
    <property type="project" value="TreeGrafter"/>
</dbReference>
<sequence>MRRLFSNAGPLERSASWALPEPALFDPGGGPTVAHSRPELSKRPEDVRLVSAAAKGDLDAVERALPQASLQAHVRLSACLRATTALHAASCAGSVEVVRRLIEARAEVARRHGQLRALTPLHDAACVEVAELLLGARANPWANDPREPDPAWYHEQMSRGAVAALIRRRRAASSAEAEGEGEASPERRALPALPLSAAELQAVRASFLMQGHEVLPRLGEDAECSICMVDISAEDELICLPCGSSCRPHAFHAACLSRWLLTKAGACPMCRSLVHKRKTRSAPARSRALPPLPSPSPPLPARSGASPAPAPGRPPLPKSRTRSARRVREASMPALPPLPMLEVGGHALLS</sequence>
<protein>
    <recommendedName>
        <fullName evidence="7">RING-type domain-containing protein</fullName>
    </recommendedName>
</protein>
<dbReference type="EMBL" id="CAUJNA010002891">
    <property type="protein sequence ID" value="CAJ1394620.1"/>
    <property type="molecule type" value="Genomic_DNA"/>
</dbReference>
<dbReference type="PROSITE" id="PS50297">
    <property type="entry name" value="ANK_REP_REGION"/>
    <property type="match status" value="1"/>
</dbReference>
<keyword evidence="1" id="KW-0479">Metal-binding</keyword>
<dbReference type="Pfam" id="PF12796">
    <property type="entry name" value="Ank_2"/>
    <property type="match status" value="1"/>
</dbReference>
<feature type="region of interest" description="Disordered" evidence="6">
    <location>
        <begin position="278"/>
        <end position="339"/>
    </location>
</feature>
<keyword evidence="3" id="KW-0862">Zinc</keyword>
<keyword evidence="4" id="KW-0040">ANK repeat</keyword>
<dbReference type="PROSITE" id="PS50088">
    <property type="entry name" value="ANK_REPEAT"/>
    <property type="match status" value="1"/>
</dbReference>
<dbReference type="PROSITE" id="PS50089">
    <property type="entry name" value="ZF_RING_2"/>
    <property type="match status" value="1"/>
</dbReference>
<evidence type="ECO:0000256" key="1">
    <source>
        <dbReference type="ARBA" id="ARBA00022723"/>
    </source>
</evidence>
<evidence type="ECO:0000256" key="3">
    <source>
        <dbReference type="ARBA" id="ARBA00022833"/>
    </source>
</evidence>
<dbReference type="Pfam" id="PF13639">
    <property type="entry name" value="zf-RING_2"/>
    <property type="match status" value="1"/>
</dbReference>
<feature type="repeat" description="ANK" evidence="4">
    <location>
        <begin position="81"/>
        <end position="113"/>
    </location>
</feature>
<keyword evidence="2 5" id="KW-0863">Zinc-finger</keyword>
<dbReference type="SUPFAM" id="SSF48403">
    <property type="entry name" value="Ankyrin repeat"/>
    <property type="match status" value="1"/>
</dbReference>
<dbReference type="Gene3D" id="3.30.40.10">
    <property type="entry name" value="Zinc/RING finger domain, C3HC4 (zinc finger)"/>
    <property type="match status" value="1"/>
</dbReference>
<evidence type="ECO:0000256" key="5">
    <source>
        <dbReference type="PROSITE-ProRule" id="PRU00175"/>
    </source>
</evidence>
<name>A0AA36IXD3_9DINO</name>
<reference evidence="8" key="1">
    <citation type="submission" date="2023-08" db="EMBL/GenBank/DDBJ databases">
        <authorList>
            <person name="Chen Y."/>
            <person name="Shah S."/>
            <person name="Dougan E. K."/>
            <person name="Thang M."/>
            <person name="Chan C."/>
        </authorList>
    </citation>
    <scope>NUCLEOTIDE SEQUENCE</scope>
</reference>
<keyword evidence="9" id="KW-1185">Reference proteome</keyword>
<evidence type="ECO:0000256" key="2">
    <source>
        <dbReference type="ARBA" id="ARBA00022771"/>
    </source>
</evidence>
<dbReference type="InterPro" id="IPR013083">
    <property type="entry name" value="Znf_RING/FYVE/PHD"/>
</dbReference>
<evidence type="ECO:0000313" key="8">
    <source>
        <dbReference type="EMBL" id="CAJ1394620.1"/>
    </source>
</evidence>
<dbReference type="GO" id="GO:0061630">
    <property type="term" value="F:ubiquitin protein ligase activity"/>
    <property type="evidence" value="ECO:0007669"/>
    <property type="project" value="TreeGrafter"/>
</dbReference>